<dbReference type="GO" id="GO:0000166">
    <property type="term" value="F:nucleotide binding"/>
    <property type="evidence" value="ECO:0007669"/>
    <property type="project" value="UniProtKB-KW"/>
</dbReference>
<dbReference type="Pfam" id="PF02492">
    <property type="entry name" value="cobW"/>
    <property type="match status" value="1"/>
</dbReference>
<dbReference type="AlphaFoldDB" id="A0A2B0LSI5"/>
<dbReference type="SUPFAM" id="SSF90002">
    <property type="entry name" value="Hypothetical protein YjiA, C-terminal domain"/>
    <property type="match status" value="1"/>
</dbReference>
<gene>
    <name evidence="7" type="ORF">COI93_17190</name>
</gene>
<dbReference type="Proteomes" id="UP000242656">
    <property type="component" value="Unassembled WGS sequence"/>
</dbReference>
<dbReference type="PANTHER" id="PTHR13748">
    <property type="entry name" value="COBW-RELATED"/>
    <property type="match status" value="1"/>
</dbReference>
<evidence type="ECO:0000313" key="7">
    <source>
        <dbReference type="EMBL" id="PFK35171.1"/>
    </source>
</evidence>
<dbReference type="SUPFAM" id="SSF52540">
    <property type="entry name" value="P-loop containing nucleoside triphosphate hydrolases"/>
    <property type="match status" value="1"/>
</dbReference>
<comment type="catalytic activity">
    <reaction evidence="5">
        <text>GTP + H2O = GDP + phosphate + H(+)</text>
        <dbReference type="Rhea" id="RHEA:19669"/>
        <dbReference type="ChEBI" id="CHEBI:15377"/>
        <dbReference type="ChEBI" id="CHEBI:15378"/>
        <dbReference type="ChEBI" id="CHEBI:37565"/>
        <dbReference type="ChEBI" id="CHEBI:43474"/>
        <dbReference type="ChEBI" id="CHEBI:58189"/>
    </reaction>
    <physiologicalReaction direction="left-to-right" evidence="5">
        <dbReference type="Rhea" id="RHEA:19670"/>
    </physiologicalReaction>
</comment>
<dbReference type="InterPro" id="IPR011629">
    <property type="entry name" value="CobW-like_C"/>
</dbReference>
<keyword evidence="3" id="KW-0143">Chaperone</keyword>
<protein>
    <submittedName>
        <fullName evidence="7">Cobalamin biosynthesis protein CobW</fullName>
    </submittedName>
</protein>
<dbReference type="CDD" id="cd03112">
    <property type="entry name" value="CobW-like"/>
    <property type="match status" value="1"/>
</dbReference>
<dbReference type="Pfam" id="PF07683">
    <property type="entry name" value="CobW_C"/>
    <property type="match status" value="1"/>
</dbReference>
<evidence type="ECO:0000256" key="5">
    <source>
        <dbReference type="ARBA" id="ARBA00049117"/>
    </source>
</evidence>
<evidence type="ECO:0000256" key="4">
    <source>
        <dbReference type="ARBA" id="ARBA00034320"/>
    </source>
</evidence>
<organism evidence="7 8">
    <name type="scientific">Bacillus cereus</name>
    <dbReference type="NCBI Taxonomy" id="1396"/>
    <lineage>
        <taxon>Bacteria</taxon>
        <taxon>Bacillati</taxon>
        <taxon>Bacillota</taxon>
        <taxon>Bacilli</taxon>
        <taxon>Bacillales</taxon>
        <taxon>Bacillaceae</taxon>
        <taxon>Bacillus</taxon>
        <taxon>Bacillus cereus group</taxon>
    </lineage>
</organism>
<evidence type="ECO:0000259" key="6">
    <source>
        <dbReference type="SMART" id="SM00833"/>
    </source>
</evidence>
<dbReference type="InterPro" id="IPR003495">
    <property type="entry name" value="CobW/HypB/UreG_nucleotide-bd"/>
</dbReference>
<dbReference type="EMBL" id="NUWN01000067">
    <property type="protein sequence ID" value="PFK35171.1"/>
    <property type="molecule type" value="Genomic_DNA"/>
</dbReference>
<evidence type="ECO:0000256" key="2">
    <source>
        <dbReference type="ARBA" id="ARBA00022801"/>
    </source>
</evidence>
<proteinExistence type="inferred from homology"/>
<dbReference type="Gene3D" id="3.30.1220.10">
    <property type="entry name" value="CobW-like, C-terminal domain"/>
    <property type="match status" value="1"/>
</dbReference>
<dbReference type="InterPro" id="IPR036627">
    <property type="entry name" value="CobW-likC_sf"/>
</dbReference>
<reference evidence="7 8" key="1">
    <citation type="submission" date="2017-09" db="EMBL/GenBank/DDBJ databases">
        <title>Large-scale bioinformatics analysis of Bacillus genomes uncovers conserved roles of natural products in bacterial physiology.</title>
        <authorList>
            <consortium name="Agbiome Team Llc"/>
            <person name="Bleich R.M."/>
            <person name="Grubbs K.J."/>
            <person name="Santa Maria K.C."/>
            <person name="Allen S.E."/>
            <person name="Farag S."/>
            <person name="Shank E.A."/>
            <person name="Bowers A."/>
        </authorList>
    </citation>
    <scope>NUCLEOTIDE SEQUENCE [LARGE SCALE GENOMIC DNA]</scope>
    <source>
        <strain evidence="7 8">AFS083043</strain>
    </source>
</reference>
<dbReference type="InterPro" id="IPR027417">
    <property type="entry name" value="P-loop_NTPase"/>
</dbReference>
<keyword evidence="1" id="KW-0547">Nucleotide-binding</keyword>
<dbReference type="SMART" id="SM00833">
    <property type="entry name" value="CobW_C"/>
    <property type="match status" value="1"/>
</dbReference>
<dbReference type="PANTHER" id="PTHR13748:SF62">
    <property type="entry name" value="COBW DOMAIN-CONTAINING PROTEIN"/>
    <property type="match status" value="1"/>
</dbReference>
<comment type="similarity">
    <text evidence="4">Belongs to the SIMIBI class G3E GTPase family. ZNG1 subfamily.</text>
</comment>
<keyword evidence="2" id="KW-0378">Hydrolase</keyword>
<evidence type="ECO:0000313" key="8">
    <source>
        <dbReference type="Proteomes" id="UP000242656"/>
    </source>
</evidence>
<feature type="domain" description="CobW C-terminal" evidence="6">
    <location>
        <begin position="224"/>
        <end position="318"/>
    </location>
</feature>
<dbReference type="InterPro" id="IPR051316">
    <property type="entry name" value="Zinc-reg_GTPase_activator"/>
</dbReference>
<dbReference type="GO" id="GO:0016787">
    <property type="term" value="F:hydrolase activity"/>
    <property type="evidence" value="ECO:0007669"/>
    <property type="project" value="UniProtKB-KW"/>
</dbReference>
<evidence type="ECO:0000256" key="1">
    <source>
        <dbReference type="ARBA" id="ARBA00022741"/>
    </source>
</evidence>
<dbReference type="Gene3D" id="3.40.50.300">
    <property type="entry name" value="P-loop containing nucleotide triphosphate hydrolases"/>
    <property type="match status" value="1"/>
</dbReference>
<evidence type="ECO:0000256" key="3">
    <source>
        <dbReference type="ARBA" id="ARBA00023186"/>
    </source>
</evidence>
<name>A0A2B0LSI5_BACCE</name>
<sequence length="319" mass="36331">MYEMIPVTILTGFLGSGKTTLLNRILSEEHGKKLAVIVNEIGQIGIDNQLIMNVEEEIMEMTNGCLCCTVREDLLVALKQLLDVKAEGKMDFDGLVIETTGLANPGPIIQTFFLDPVIQAAYKINGVVTVVDSYHIHKHFEKGLEAKEQIAFADMLLVNKVDLIEEVEKEELLTELQGINPTAKLIPTTNCEVNIPALLEIQTFKTRDTLEIYPHKEHHHLEGVKSFVLREECPLDLQKLNEWMSAVVQELGEYLYRYKGILSIDGVDRRIVFQGVHTLFAASYDREWQEGEERVSEVVFIGKDINKEWFQEHFKECVK</sequence>
<accession>A0A2B0LSI5</accession>
<comment type="caution">
    <text evidence="7">The sequence shown here is derived from an EMBL/GenBank/DDBJ whole genome shotgun (WGS) entry which is preliminary data.</text>
</comment>
<dbReference type="GO" id="GO:0005737">
    <property type="term" value="C:cytoplasm"/>
    <property type="evidence" value="ECO:0007669"/>
    <property type="project" value="TreeGrafter"/>
</dbReference>